<gene>
    <name evidence="3" type="ORF">SNE25_30735</name>
</gene>
<dbReference type="InterPro" id="IPR050491">
    <property type="entry name" value="AmpC-like"/>
</dbReference>
<dbReference type="Proteomes" id="UP001324380">
    <property type="component" value="Chromosome"/>
</dbReference>
<dbReference type="Gene3D" id="2.40.128.600">
    <property type="match status" value="1"/>
</dbReference>
<dbReference type="PANTHER" id="PTHR46825:SF15">
    <property type="entry name" value="BETA-LACTAMASE-RELATED DOMAIN-CONTAINING PROTEIN"/>
    <property type="match status" value="1"/>
</dbReference>
<reference evidence="3 4" key="1">
    <citation type="submission" date="2023-11" db="EMBL/GenBank/DDBJ databases">
        <title>Analysis of the Genomes of Mucilaginibacter gossypii cycad 4 and M. sabulilitoris SNA2: microbes with the potential for plant growth promotion.</title>
        <authorList>
            <person name="Hirsch A.M."/>
            <person name="Humm E."/>
            <person name="Rubbi M."/>
            <person name="Del Vecchio G."/>
            <person name="Ha S.M."/>
            <person name="Pellegrini M."/>
            <person name="Gunsalus R.P."/>
        </authorList>
    </citation>
    <scope>NUCLEOTIDE SEQUENCE [LARGE SCALE GENOMIC DNA]</scope>
    <source>
        <strain evidence="3 4">SNA2</strain>
    </source>
</reference>
<organism evidence="3 4">
    <name type="scientific">Mucilaginibacter sabulilitoris</name>
    <dbReference type="NCBI Taxonomy" id="1173583"/>
    <lineage>
        <taxon>Bacteria</taxon>
        <taxon>Pseudomonadati</taxon>
        <taxon>Bacteroidota</taxon>
        <taxon>Sphingobacteriia</taxon>
        <taxon>Sphingobacteriales</taxon>
        <taxon>Sphingobacteriaceae</taxon>
        <taxon>Mucilaginibacter</taxon>
    </lineage>
</organism>
<keyword evidence="3" id="KW-0378">Hydrolase</keyword>
<proteinExistence type="predicted"/>
<dbReference type="InterPro" id="IPR001466">
    <property type="entry name" value="Beta-lactam-related"/>
</dbReference>
<dbReference type="Gene3D" id="3.40.710.10">
    <property type="entry name" value="DD-peptidase/beta-lactamase superfamily"/>
    <property type="match status" value="1"/>
</dbReference>
<protein>
    <submittedName>
        <fullName evidence="3">Serine hydrolase</fullName>
    </submittedName>
</protein>
<dbReference type="RefSeq" id="WP_321562831.1">
    <property type="nucleotide sequence ID" value="NZ_CP139558.1"/>
</dbReference>
<dbReference type="PANTHER" id="PTHR46825">
    <property type="entry name" value="D-ALANYL-D-ALANINE-CARBOXYPEPTIDASE/ENDOPEPTIDASE AMPH"/>
    <property type="match status" value="1"/>
</dbReference>
<sequence>MINNFLKKASFKVLLLIALCFIVFRTQGQNLRQDPRLRGIDTMVNRVLRDWHVVGCAVAVVEKGKVIYANGFGYRDLEQKLPVTPNTVFSIASCTKAFTGQLIGTLVTDGKLDINKPVHGYYPELVFYNDLLTNNVTVKDMLTHRTGLPRHDWLTHSKVPLSMDSIVYRIRFLEPSAGFREELKYCNLMYTVLGGLVQKLSGKTWEAYMKEKILAPLEMGSTSSLISDLDKSSEYSLGYTLRGDTIIKGTPGSDGANPAGSMNSSVNDMAKWLIAMTNDGKYKGRQVLSAKFIREATSPQMSAPSHPRPGLPAYPDCYFGDYGYGWNIASYRGHYEVTHSGDLPLYSSTTSFFPTDSLGIVVLVNKFDATIAEIITAQIADKMLSLLYKNWNGLILARQPKAGSPASVQKRPAGAQLTHPLNDYTGTYLHPAYGSIVISSINDTLHATHNGQPIFFEHLSFDIFRARVPGGRLQFHMNTVGDIISLSGALEPEVADITFLKKKN</sequence>
<keyword evidence="4" id="KW-1185">Reference proteome</keyword>
<feature type="domain" description="Beta-lactamase-related" evidence="1">
    <location>
        <begin position="49"/>
        <end position="369"/>
    </location>
</feature>
<dbReference type="SUPFAM" id="SSF56601">
    <property type="entry name" value="beta-lactamase/transpeptidase-like"/>
    <property type="match status" value="1"/>
</dbReference>
<accession>A0ABZ0TMP2</accession>
<evidence type="ECO:0000259" key="2">
    <source>
        <dbReference type="Pfam" id="PF11954"/>
    </source>
</evidence>
<evidence type="ECO:0000259" key="1">
    <source>
        <dbReference type="Pfam" id="PF00144"/>
    </source>
</evidence>
<dbReference type="Pfam" id="PF00144">
    <property type="entry name" value="Beta-lactamase"/>
    <property type="match status" value="1"/>
</dbReference>
<dbReference type="EMBL" id="CP139558">
    <property type="protein sequence ID" value="WPU93697.1"/>
    <property type="molecule type" value="Genomic_DNA"/>
</dbReference>
<name>A0ABZ0TMP2_9SPHI</name>
<dbReference type="InterPro" id="IPR021860">
    <property type="entry name" value="Peptidase_S12_Pab87-rel_C"/>
</dbReference>
<feature type="domain" description="Peptidase S12 Pab87-related C-terminal" evidence="2">
    <location>
        <begin position="411"/>
        <end position="494"/>
    </location>
</feature>
<evidence type="ECO:0000313" key="4">
    <source>
        <dbReference type="Proteomes" id="UP001324380"/>
    </source>
</evidence>
<dbReference type="Pfam" id="PF11954">
    <property type="entry name" value="DUF3471"/>
    <property type="match status" value="1"/>
</dbReference>
<dbReference type="GO" id="GO:0016787">
    <property type="term" value="F:hydrolase activity"/>
    <property type="evidence" value="ECO:0007669"/>
    <property type="project" value="UniProtKB-KW"/>
</dbReference>
<evidence type="ECO:0000313" key="3">
    <source>
        <dbReference type="EMBL" id="WPU93697.1"/>
    </source>
</evidence>
<dbReference type="InterPro" id="IPR012338">
    <property type="entry name" value="Beta-lactam/transpept-like"/>
</dbReference>